<proteinExistence type="predicted"/>
<dbReference type="Gene3D" id="3.40.50.150">
    <property type="entry name" value="Vaccinia Virus protein VP39"/>
    <property type="match status" value="1"/>
</dbReference>
<reference evidence="5 6" key="1">
    <citation type="journal article" date="2016" name="Nat. Commun.">
        <title>Thousands of microbial genomes shed light on interconnected biogeochemical processes in an aquifer system.</title>
        <authorList>
            <person name="Anantharaman K."/>
            <person name="Brown C.T."/>
            <person name="Hug L.A."/>
            <person name="Sharon I."/>
            <person name="Castelle C.J."/>
            <person name="Probst A.J."/>
            <person name="Thomas B.C."/>
            <person name="Singh A."/>
            <person name="Wilkins M.J."/>
            <person name="Karaoz U."/>
            <person name="Brodie E.L."/>
            <person name="Williams K.H."/>
            <person name="Hubbard S.S."/>
            <person name="Banfield J.F."/>
        </authorList>
    </citation>
    <scope>NUCLEOTIDE SEQUENCE [LARGE SCALE GENOMIC DNA]</scope>
</reference>
<keyword evidence="4" id="KW-0472">Membrane</keyword>
<dbReference type="GO" id="GO:0032259">
    <property type="term" value="P:methylation"/>
    <property type="evidence" value="ECO:0007669"/>
    <property type="project" value="UniProtKB-KW"/>
</dbReference>
<dbReference type="EMBL" id="MEZQ01000006">
    <property type="protein sequence ID" value="OGD61737.1"/>
    <property type="molecule type" value="Genomic_DNA"/>
</dbReference>
<feature type="transmembrane region" description="Helical" evidence="4">
    <location>
        <begin position="126"/>
        <end position="146"/>
    </location>
</feature>
<gene>
    <name evidence="5" type="ORF">A3I57_01025</name>
</gene>
<evidence type="ECO:0000313" key="5">
    <source>
        <dbReference type="EMBL" id="OGD61737.1"/>
    </source>
</evidence>
<keyword evidence="4" id="KW-1133">Transmembrane helix</keyword>
<keyword evidence="1" id="KW-0489">Methyltransferase</keyword>
<dbReference type="Proteomes" id="UP000176364">
    <property type="component" value="Unassembled WGS sequence"/>
</dbReference>
<dbReference type="PANTHER" id="PTHR43464:SF19">
    <property type="entry name" value="UBIQUINONE BIOSYNTHESIS O-METHYLTRANSFERASE, MITOCHONDRIAL"/>
    <property type="match status" value="1"/>
</dbReference>
<evidence type="ECO:0000256" key="3">
    <source>
        <dbReference type="ARBA" id="ARBA00022691"/>
    </source>
</evidence>
<organism evidence="5 6">
    <name type="scientific">Candidatus Beckwithbacteria bacterium RIFCSPLOWO2_02_FULL_47_23</name>
    <dbReference type="NCBI Taxonomy" id="1797463"/>
    <lineage>
        <taxon>Bacteria</taxon>
        <taxon>Candidatus Beckwithiibacteriota</taxon>
    </lineage>
</organism>
<keyword evidence="2" id="KW-0808">Transferase</keyword>
<dbReference type="PANTHER" id="PTHR43464">
    <property type="entry name" value="METHYLTRANSFERASE"/>
    <property type="match status" value="1"/>
</dbReference>
<evidence type="ECO:0000256" key="1">
    <source>
        <dbReference type="ARBA" id="ARBA00022603"/>
    </source>
</evidence>
<dbReference type="Pfam" id="PF13489">
    <property type="entry name" value="Methyltransf_23"/>
    <property type="match status" value="1"/>
</dbReference>
<dbReference type="CDD" id="cd02440">
    <property type="entry name" value="AdoMet_MTases"/>
    <property type="match status" value="1"/>
</dbReference>
<feature type="transmembrane region" description="Helical" evidence="4">
    <location>
        <begin position="175"/>
        <end position="192"/>
    </location>
</feature>
<dbReference type="SUPFAM" id="SSF53335">
    <property type="entry name" value="S-adenosyl-L-methionine-dependent methyltransferases"/>
    <property type="match status" value="1"/>
</dbReference>
<dbReference type="GO" id="GO:0008168">
    <property type="term" value="F:methyltransferase activity"/>
    <property type="evidence" value="ECO:0007669"/>
    <property type="project" value="UniProtKB-KW"/>
</dbReference>
<keyword evidence="3" id="KW-0949">S-adenosyl-L-methionine</keyword>
<protein>
    <recommendedName>
        <fullName evidence="7">Methyltransferase type 11 domain-containing protein</fullName>
    </recommendedName>
</protein>
<evidence type="ECO:0000256" key="4">
    <source>
        <dbReference type="SAM" id="Phobius"/>
    </source>
</evidence>
<dbReference type="AlphaFoldDB" id="A0A1F5E2T1"/>
<comment type="caution">
    <text evidence="5">The sequence shown here is derived from an EMBL/GenBank/DDBJ whole genome shotgun (WGS) entry which is preliminary data.</text>
</comment>
<keyword evidence="4" id="KW-0812">Transmembrane</keyword>
<dbReference type="InterPro" id="IPR029063">
    <property type="entry name" value="SAM-dependent_MTases_sf"/>
</dbReference>
<evidence type="ECO:0008006" key="7">
    <source>
        <dbReference type="Google" id="ProtNLM"/>
    </source>
</evidence>
<sequence>MTQGTMRQDLYPELYRVEDQHWWHRQKRRVIHRLVKQFCPKTGKVLDVGCGAGKLLQELADLGWLAEGVDTVLDQGRRRGLKLKKINLQTQPLPYPKNHFDLVVCLDTLEHMSDDKRLVAEMARVVKAKGIIIISVPAYSWLFSYWDKMLGHFRRYNRKTLLRAVPRNTAKLRFLSYYFSFLLLPAILVRFIKVVSRQKQQSDFSADPLPVFSHALVNILGGLELLWLKRYSIPFGLSLVGVWQKR</sequence>
<evidence type="ECO:0000256" key="2">
    <source>
        <dbReference type="ARBA" id="ARBA00022679"/>
    </source>
</evidence>
<name>A0A1F5E2T1_9BACT</name>
<accession>A0A1F5E2T1</accession>
<evidence type="ECO:0000313" key="6">
    <source>
        <dbReference type="Proteomes" id="UP000176364"/>
    </source>
</evidence>